<evidence type="ECO:0000313" key="2">
    <source>
        <dbReference type="Proteomes" id="UP000789901"/>
    </source>
</evidence>
<proteinExistence type="predicted"/>
<dbReference type="Proteomes" id="UP000789901">
    <property type="component" value="Unassembled WGS sequence"/>
</dbReference>
<comment type="caution">
    <text evidence="1">The sequence shown here is derived from an EMBL/GenBank/DDBJ whole genome shotgun (WGS) entry which is preliminary data.</text>
</comment>
<protein>
    <submittedName>
        <fullName evidence="1">44815_t:CDS:1</fullName>
    </submittedName>
</protein>
<name>A0ABN7WTK6_GIGMA</name>
<evidence type="ECO:0000313" key="1">
    <source>
        <dbReference type="EMBL" id="CAG8840184.1"/>
    </source>
</evidence>
<gene>
    <name evidence="1" type="ORF">GMARGA_LOCUS34791</name>
</gene>
<keyword evidence="2" id="KW-1185">Reference proteome</keyword>
<feature type="non-terminal residue" evidence="1">
    <location>
        <position position="49"/>
    </location>
</feature>
<accession>A0ABN7WTK6</accession>
<dbReference type="EMBL" id="CAJVQB010062285">
    <property type="protein sequence ID" value="CAG8840184.1"/>
    <property type="molecule type" value="Genomic_DNA"/>
</dbReference>
<reference evidence="1 2" key="1">
    <citation type="submission" date="2021-06" db="EMBL/GenBank/DDBJ databases">
        <authorList>
            <person name="Kallberg Y."/>
            <person name="Tangrot J."/>
            <person name="Rosling A."/>
        </authorList>
    </citation>
    <scope>NUCLEOTIDE SEQUENCE [LARGE SCALE GENOMIC DNA]</scope>
    <source>
        <strain evidence="1 2">120-4 pot B 10/14</strain>
    </source>
</reference>
<organism evidence="1 2">
    <name type="scientific">Gigaspora margarita</name>
    <dbReference type="NCBI Taxonomy" id="4874"/>
    <lineage>
        <taxon>Eukaryota</taxon>
        <taxon>Fungi</taxon>
        <taxon>Fungi incertae sedis</taxon>
        <taxon>Mucoromycota</taxon>
        <taxon>Glomeromycotina</taxon>
        <taxon>Glomeromycetes</taxon>
        <taxon>Diversisporales</taxon>
        <taxon>Gigasporaceae</taxon>
        <taxon>Gigaspora</taxon>
    </lineage>
</organism>
<sequence length="49" mass="5680">MVNDGTVREKMVNDMTMEENSFVNFTMDTVKSVWAKPEKLSLFEPEPVQ</sequence>